<comment type="caution">
    <text evidence="3">The sequence shown here is derived from an EMBL/GenBank/DDBJ whole genome shotgun (WGS) entry which is preliminary data.</text>
</comment>
<dbReference type="SUPFAM" id="SSF53448">
    <property type="entry name" value="Nucleotide-diphospho-sugar transferases"/>
    <property type="match status" value="1"/>
</dbReference>
<comment type="similarity">
    <text evidence="1">Belongs to the glycosyltransferase 2 family.</text>
</comment>
<name>A0A0M2SX91_9BACI</name>
<dbReference type="EMBL" id="LAYY01000006">
    <property type="protein sequence ID" value="KKK38788.1"/>
    <property type="molecule type" value="Genomic_DNA"/>
</dbReference>
<dbReference type="InterPro" id="IPR001173">
    <property type="entry name" value="Glyco_trans_2-like"/>
</dbReference>
<dbReference type="Gene3D" id="3.90.550.10">
    <property type="entry name" value="Spore Coat Polysaccharide Biosynthesis Protein SpsA, Chain A"/>
    <property type="match status" value="1"/>
</dbReference>
<keyword evidence="4" id="KW-1185">Reference proteome</keyword>
<dbReference type="Proteomes" id="UP000034166">
    <property type="component" value="Unassembled WGS sequence"/>
</dbReference>
<dbReference type="OrthoDB" id="396512at2"/>
<dbReference type="RefSeq" id="WP_046523092.1">
    <property type="nucleotide sequence ID" value="NZ_LAYY01000006.1"/>
</dbReference>
<accession>A0A0M2SX91</accession>
<dbReference type="PATRIC" id="fig|1408103.3.peg.1658"/>
<evidence type="ECO:0000256" key="1">
    <source>
        <dbReference type="ARBA" id="ARBA00006739"/>
    </source>
</evidence>
<evidence type="ECO:0000259" key="2">
    <source>
        <dbReference type="Pfam" id="PF00535"/>
    </source>
</evidence>
<dbReference type="PANTHER" id="PTHR22916:SF3">
    <property type="entry name" value="UDP-GLCNAC:BETAGAL BETA-1,3-N-ACETYLGLUCOSAMINYLTRANSFERASE-LIKE PROTEIN 1"/>
    <property type="match status" value="1"/>
</dbReference>
<proteinExistence type="inferred from homology"/>
<protein>
    <recommendedName>
        <fullName evidence="2">Glycosyltransferase 2-like domain-containing protein</fullName>
    </recommendedName>
</protein>
<dbReference type="GO" id="GO:0016758">
    <property type="term" value="F:hexosyltransferase activity"/>
    <property type="evidence" value="ECO:0007669"/>
    <property type="project" value="UniProtKB-ARBA"/>
</dbReference>
<evidence type="ECO:0000313" key="3">
    <source>
        <dbReference type="EMBL" id="KKK38788.1"/>
    </source>
</evidence>
<dbReference type="AlphaFoldDB" id="A0A0M2SX91"/>
<gene>
    <name evidence="3" type="ORF">WQ57_07360</name>
</gene>
<dbReference type="InterPro" id="IPR029044">
    <property type="entry name" value="Nucleotide-diphossugar_trans"/>
</dbReference>
<sequence length="513" mass="58300">MPKLVSVVIPVYNAASYLEDCLNSILGQDYEQLELIVINDGSPDDSEEIIRKFAEKDSRVRPFAQENHGLGYTRNRGISLSSGEYVFFLDSDDLVPSGAIKTLVESAEAANADFAVGKVHRLTEERRYVPVRHKEFNLYEKSEATSLLEHPELLQDSIACNKLWRRDFLIKHGLNFTVGKYYEDLAFTLRGAVLADKIAVTSKPVYLWRVREGEDSPSITQQQMKLENTRDRLNALLQNRGWLAETGANDRIEAEHDLKALLDVLRLHAIKYELVPQQERAEWEQMVLSFLKQIPESTAERLPNKEKLLYEMLTKGRFRDLQLFSQMHTNTETSPIVRQDGMRFILQGEQQQYDVTPFLKPVVVIRSVKTDPSKWMLEGELTVPKASMPVNGMLYAASRDSHSSNLRLAFSAKPQGDGSVYPFERQIINVELDPGLFPLEKNATVYDVYYSIGDSGRHLPARVRLHPSAKSPSILTDGIAFSSVYRTNNGNLSLKRQKLTAKSLIKKLIKKLL</sequence>
<dbReference type="Pfam" id="PF00535">
    <property type="entry name" value="Glycos_transf_2"/>
    <property type="match status" value="1"/>
</dbReference>
<evidence type="ECO:0000313" key="4">
    <source>
        <dbReference type="Proteomes" id="UP000034166"/>
    </source>
</evidence>
<dbReference type="CDD" id="cd00761">
    <property type="entry name" value="Glyco_tranf_GTA_type"/>
    <property type="match status" value="1"/>
</dbReference>
<feature type="domain" description="Glycosyltransferase 2-like" evidence="2">
    <location>
        <begin position="6"/>
        <end position="171"/>
    </location>
</feature>
<reference evidence="3 4" key="1">
    <citation type="submission" date="2015-04" db="EMBL/GenBank/DDBJ databases">
        <title>Taxonomic description and genome sequence of Bacillus campisalis sp. nov., a novel member of the genus Bacillus isolated from solar saltern.</title>
        <authorList>
            <person name="Mathan Kumar R."/>
            <person name="Kaur G."/>
            <person name="Kumar A."/>
            <person name="Singh N.K."/>
            <person name="Kaur N."/>
            <person name="Kumar N."/>
            <person name="Mayilraj S."/>
        </authorList>
    </citation>
    <scope>NUCLEOTIDE SEQUENCE [LARGE SCALE GENOMIC DNA]</scope>
    <source>
        <strain evidence="3 4">SA2-6</strain>
    </source>
</reference>
<organism evidence="3 4">
    <name type="scientific">Mesobacillus campisalis</name>
    <dbReference type="NCBI Taxonomy" id="1408103"/>
    <lineage>
        <taxon>Bacteria</taxon>
        <taxon>Bacillati</taxon>
        <taxon>Bacillota</taxon>
        <taxon>Bacilli</taxon>
        <taxon>Bacillales</taxon>
        <taxon>Bacillaceae</taxon>
        <taxon>Mesobacillus</taxon>
    </lineage>
</organism>
<dbReference type="PANTHER" id="PTHR22916">
    <property type="entry name" value="GLYCOSYLTRANSFERASE"/>
    <property type="match status" value="1"/>
</dbReference>